<dbReference type="NCBIfam" id="TIGR00004">
    <property type="entry name" value="Rid family detoxifying hydrolase"/>
    <property type="match status" value="1"/>
</dbReference>
<dbReference type="OrthoDB" id="309640at2759"/>
<gene>
    <name evidence="2" type="ORF">AJ78_01731</name>
</gene>
<reference evidence="2 3" key="1">
    <citation type="submission" date="2015-07" db="EMBL/GenBank/DDBJ databases">
        <title>Emmonsia species relationships and genome sequence.</title>
        <authorList>
            <consortium name="The Broad Institute Genomics Platform"/>
            <person name="Cuomo C.A."/>
            <person name="Munoz J.F."/>
            <person name="Imamovic A."/>
            <person name="Priest M.E."/>
            <person name="Young S."/>
            <person name="Clay O.K."/>
            <person name="McEwen J.G."/>
        </authorList>
    </citation>
    <scope>NUCLEOTIDE SEQUENCE [LARGE SCALE GENOMIC DNA]</scope>
    <source>
        <strain evidence="2 3">UAMH 9510</strain>
    </source>
</reference>
<dbReference type="GO" id="GO:0005739">
    <property type="term" value="C:mitochondrion"/>
    <property type="evidence" value="ECO:0007669"/>
    <property type="project" value="UniProtKB-ARBA"/>
</dbReference>
<comment type="similarity">
    <text evidence="1">Belongs to the RutC family.</text>
</comment>
<comment type="caution">
    <text evidence="2">The sequence shown here is derived from an EMBL/GenBank/DDBJ whole genome shotgun (WGS) entry which is preliminary data.</text>
</comment>
<evidence type="ECO:0000313" key="3">
    <source>
        <dbReference type="Proteomes" id="UP000182235"/>
    </source>
</evidence>
<dbReference type="VEuPathDB" id="FungiDB:AJ78_01731"/>
<dbReference type="FunFam" id="3.30.1330.40:FF:000001">
    <property type="entry name" value="L-PSP family endoribonuclease"/>
    <property type="match status" value="1"/>
</dbReference>
<accession>A0A1J9QPX6</accession>
<dbReference type="InterPro" id="IPR006175">
    <property type="entry name" value="YjgF/YER057c/UK114"/>
</dbReference>
<dbReference type="CDD" id="cd00448">
    <property type="entry name" value="YjgF_YER057c_UK114_family"/>
    <property type="match status" value="1"/>
</dbReference>
<dbReference type="AlphaFoldDB" id="A0A1J9QPX6"/>
<proteinExistence type="inferred from homology"/>
<name>A0A1J9QPX6_9EURO</name>
<protein>
    <submittedName>
        <fullName evidence="2">Uncharacterized protein</fullName>
    </submittedName>
</protein>
<dbReference type="EMBL" id="LGRN01000041">
    <property type="protein sequence ID" value="OJD18231.1"/>
    <property type="molecule type" value="Genomic_DNA"/>
</dbReference>
<dbReference type="Pfam" id="PF01042">
    <property type="entry name" value="Ribonuc_L-PSP"/>
    <property type="match status" value="1"/>
</dbReference>
<dbReference type="GO" id="GO:0005829">
    <property type="term" value="C:cytosol"/>
    <property type="evidence" value="ECO:0007669"/>
    <property type="project" value="TreeGrafter"/>
</dbReference>
<dbReference type="PANTHER" id="PTHR11803">
    <property type="entry name" value="2-IMINOBUTANOATE/2-IMINOPROPANOATE DEAMINASE RIDA"/>
    <property type="match status" value="1"/>
</dbReference>
<sequence length="128" mass="13743">MASKKVILAEKAPKPRPVLSQAIVYNGMIHCSGSLGMDPATEKMVEGPVGARTEQALRNLAAVLEAGNSSLDNVVKVNVFLASMDDFAAMNKVYGQFFPGPEKPCRTCVAVKELPRDTDVEIECTAFV</sequence>
<dbReference type="PANTHER" id="PTHR11803:SF42">
    <property type="entry name" value="MMF1"/>
    <property type="match status" value="1"/>
</dbReference>
<dbReference type="Proteomes" id="UP000182235">
    <property type="component" value="Unassembled WGS sequence"/>
</dbReference>
<dbReference type="InterPro" id="IPR006056">
    <property type="entry name" value="RidA"/>
</dbReference>
<evidence type="ECO:0000313" key="2">
    <source>
        <dbReference type="EMBL" id="OJD18231.1"/>
    </source>
</evidence>
<dbReference type="InterPro" id="IPR035959">
    <property type="entry name" value="RutC-like_sf"/>
</dbReference>
<dbReference type="GO" id="GO:0019239">
    <property type="term" value="F:deaminase activity"/>
    <property type="evidence" value="ECO:0007669"/>
    <property type="project" value="TreeGrafter"/>
</dbReference>
<organism evidence="2 3">
    <name type="scientific">Emergomyces pasteurianus Ep9510</name>
    <dbReference type="NCBI Taxonomy" id="1447872"/>
    <lineage>
        <taxon>Eukaryota</taxon>
        <taxon>Fungi</taxon>
        <taxon>Dikarya</taxon>
        <taxon>Ascomycota</taxon>
        <taxon>Pezizomycotina</taxon>
        <taxon>Eurotiomycetes</taxon>
        <taxon>Eurotiomycetidae</taxon>
        <taxon>Onygenales</taxon>
        <taxon>Ajellomycetaceae</taxon>
        <taxon>Emergomyces</taxon>
    </lineage>
</organism>
<dbReference type="SUPFAM" id="SSF55298">
    <property type="entry name" value="YjgF-like"/>
    <property type="match status" value="1"/>
</dbReference>
<keyword evidence="3" id="KW-1185">Reference proteome</keyword>
<evidence type="ECO:0000256" key="1">
    <source>
        <dbReference type="ARBA" id="ARBA00010552"/>
    </source>
</evidence>
<dbReference type="STRING" id="1447872.A0A1J9QPX6"/>
<dbReference type="Gene3D" id="3.30.1330.40">
    <property type="entry name" value="RutC-like"/>
    <property type="match status" value="1"/>
</dbReference>